<evidence type="ECO:0000313" key="3">
    <source>
        <dbReference type="Proteomes" id="UP001646157"/>
    </source>
</evidence>
<dbReference type="SUPFAM" id="SSF55729">
    <property type="entry name" value="Acyl-CoA N-acyltransferases (Nat)"/>
    <property type="match status" value="1"/>
</dbReference>
<dbReference type="Proteomes" id="UP001646157">
    <property type="component" value="Unassembled WGS sequence"/>
</dbReference>
<dbReference type="InterPro" id="IPR016181">
    <property type="entry name" value="Acyl_CoA_acyltransferase"/>
</dbReference>
<organism evidence="2 3">
    <name type="scientific">Rossellomorea pakistanensis</name>
    <dbReference type="NCBI Taxonomy" id="992288"/>
    <lineage>
        <taxon>Bacteria</taxon>
        <taxon>Bacillati</taxon>
        <taxon>Bacillota</taxon>
        <taxon>Bacilli</taxon>
        <taxon>Bacillales</taxon>
        <taxon>Bacillaceae</taxon>
        <taxon>Rossellomorea</taxon>
    </lineage>
</organism>
<keyword evidence="3" id="KW-1185">Reference proteome</keyword>
<dbReference type="EMBL" id="JAFBDZ010000001">
    <property type="protein sequence ID" value="MBM7583698.1"/>
    <property type="molecule type" value="Genomic_DNA"/>
</dbReference>
<accession>A0ABS2N762</accession>
<dbReference type="CDD" id="cd04301">
    <property type="entry name" value="NAT_SF"/>
    <property type="match status" value="1"/>
</dbReference>
<name>A0ABS2N762_9BACI</name>
<proteinExistence type="predicted"/>
<dbReference type="InterPro" id="IPR000182">
    <property type="entry name" value="GNAT_dom"/>
</dbReference>
<dbReference type="Pfam" id="PF00583">
    <property type="entry name" value="Acetyltransf_1"/>
    <property type="match status" value="1"/>
</dbReference>
<evidence type="ECO:0000259" key="1">
    <source>
        <dbReference type="PROSITE" id="PS51186"/>
    </source>
</evidence>
<dbReference type="Gene3D" id="3.40.630.30">
    <property type="match status" value="1"/>
</dbReference>
<dbReference type="PANTHER" id="PTHR43072">
    <property type="entry name" value="N-ACETYLTRANSFERASE"/>
    <property type="match status" value="1"/>
</dbReference>
<dbReference type="InterPro" id="IPR017255">
    <property type="entry name" value="AcTrfase_GNAT_prd"/>
</dbReference>
<dbReference type="RefSeq" id="WP_205167943.1">
    <property type="nucleotide sequence ID" value="NZ_JAFBDZ010000001.1"/>
</dbReference>
<comment type="caution">
    <text evidence="2">The sequence shown here is derived from an EMBL/GenBank/DDBJ whole genome shotgun (WGS) entry which is preliminary data.</text>
</comment>
<dbReference type="PROSITE" id="PS51186">
    <property type="entry name" value="GNAT"/>
    <property type="match status" value="1"/>
</dbReference>
<gene>
    <name evidence="2" type="ORF">JOC86_000235</name>
</gene>
<protein>
    <submittedName>
        <fullName evidence="2">Ribosomal protein S18 acetylase RimI-like enzyme</fullName>
    </submittedName>
</protein>
<sequence>MKIRTVKDSDYDLISPLINEWWGGRQMSDMLPRLFFTHFQDTSFIAEKNGEITGFLIGFLSQSHRQEGYIHFVGVDPDYRNKNIANNLYHEFSVMMKKKKRTIIRCVTSPINKGSIAFHQKMGFEIIKGDTLVNGVSVHSNYDGENGDRVLFIKKID</sequence>
<evidence type="ECO:0000313" key="2">
    <source>
        <dbReference type="EMBL" id="MBM7583698.1"/>
    </source>
</evidence>
<reference evidence="2 3" key="1">
    <citation type="submission" date="2021-01" db="EMBL/GenBank/DDBJ databases">
        <title>Genomic Encyclopedia of Type Strains, Phase IV (KMG-IV): sequencing the most valuable type-strain genomes for metagenomic binning, comparative biology and taxonomic classification.</title>
        <authorList>
            <person name="Goeker M."/>
        </authorList>
    </citation>
    <scope>NUCLEOTIDE SEQUENCE [LARGE SCALE GENOMIC DNA]</scope>
    <source>
        <strain evidence="2 3">DSM 24834</strain>
    </source>
</reference>
<feature type="domain" description="N-acetyltransferase" evidence="1">
    <location>
        <begin position="1"/>
        <end position="157"/>
    </location>
</feature>
<dbReference type="PANTHER" id="PTHR43072:SF36">
    <property type="entry name" value="RIBOSOMAL-PROTEIN-ALANINE ACETYLTRANSFERASE"/>
    <property type="match status" value="1"/>
</dbReference>
<dbReference type="PIRSF" id="PIRSF037663">
    <property type="entry name" value="Acetyltransf_GNAT_prd"/>
    <property type="match status" value="1"/>
</dbReference>